<dbReference type="AlphaFoldDB" id="A0A1R2D459"/>
<reference evidence="2 3" key="1">
    <citation type="submission" date="2016-11" db="EMBL/GenBank/DDBJ databases">
        <title>The macronuclear genome of Stentor coeruleus: a giant cell with tiny introns.</title>
        <authorList>
            <person name="Slabodnick M."/>
            <person name="Ruby J.G."/>
            <person name="Reiff S.B."/>
            <person name="Swart E.C."/>
            <person name="Gosai S."/>
            <person name="Prabakaran S."/>
            <person name="Witkowska E."/>
            <person name="Larue G.E."/>
            <person name="Fisher S."/>
            <person name="Freeman R.M."/>
            <person name="Gunawardena J."/>
            <person name="Chu W."/>
            <person name="Stover N.A."/>
            <person name="Gregory B.D."/>
            <person name="Nowacki M."/>
            <person name="Derisi J."/>
            <person name="Roy S.W."/>
            <person name="Marshall W.F."/>
            <person name="Sood P."/>
        </authorList>
    </citation>
    <scope>NUCLEOTIDE SEQUENCE [LARGE SCALE GENOMIC DNA]</scope>
    <source>
        <strain evidence="2">WM001</strain>
    </source>
</reference>
<organism evidence="2 3">
    <name type="scientific">Stentor coeruleus</name>
    <dbReference type="NCBI Taxonomy" id="5963"/>
    <lineage>
        <taxon>Eukaryota</taxon>
        <taxon>Sar</taxon>
        <taxon>Alveolata</taxon>
        <taxon>Ciliophora</taxon>
        <taxon>Postciliodesmatophora</taxon>
        <taxon>Heterotrichea</taxon>
        <taxon>Heterotrichida</taxon>
        <taxon>Stentoridae</taxon>
        <taxon>Stentor</taxon>
    </lineage>
</organism>
<evidence type="ECO:0000313" key="3">
    <source>
        <dbReference type="Proteomes" id="UP000187209"/>
    </source>
</evidence>
<protein>
    <submittedName>
        <fullName evidence="2">Uncharacterized protein</fullName>
    </submittedName>
</protein>
<feature type="transmembrane region" description="Helical" evidence="1">
    <location>
        <begin position="12"/>
        <end position="33"/>
    </location>
</feature>
<name>A0A1R2D459_9CILI</name>
<evidence type="ECO:0000256" key="1">
    <source>
        <dbReference type="SAM" id="Phobius"/>
    </source>
</evidence>
<comment type="caution">
    <text evidence="2">The sequence shown here is derived from an EMBL/GenBank/DDBJ whole genome shotgun (WGS) entry which is preliminary data.</text>
</comment>
<sequence>MKLFRKFRLRTLAPYLFYLSLWDITTDFCYLASRPMISNFFWWLSVSTFMMNLFGPALILVFGQIFNTFLNTMIFKIEKFCFSQFISEIHNLIVLSHAFVFKTILDQNIPKQKAIYRTAFLIHITFESFPQLVLQSVTNQKFHIWTEPFAIVSLLSSITMIAMALFVAVKTDKYYL</sequence>
<accession>A0A1R2D459</accession>
<evidence type="ECO:0000313" key="2">
    <source>
        <dbReference type="EMBL" id="OMJ96048.1"/>
    </source>
</evidence>
<feature type="transmembrane region" description="Helical" evidence="1">
    <location>
        <begin position="149"/>
        <end position="169"/>
    </location>
</feature>
<dbReference type="OrthoDB" id="10506139at2759"/>
<gene>
    <name evidence="2" type="ORF">SteCoe_430</name>
</gene>
<proteinExistence type="predicted"/>
<keyword evidence="3" id="KW-1185">Reference proteome</keyword>
<keyword evidence="1" id="KW-0812">Transmembrane</keyword>
<dbReference type="Proteomes" id="UP000187209">
    <property type="component" value="Unassembled WGS sequence"/>
</dbReference>
<dbReference type="EMBL" id="MPUH01000004">
    <property type="protein sequence ID" value="OMJ96048.1"/>
    <property type="molecule type" value="Genomic_DNA"/>
</dbReference>
<keyword evidence="1" id="KW-1133">Transmembrane helix</keyword>
<keyword evidence="1" id="KW-0472">Membrane</keyword>